<dbReference type="Proteomes" id="UP000196027">
    <property type="component" value="Chromosome"/>
</dbReference>
<keyword evidence="6" id="KW-0560">Oxidoreductase</keyword>
<dbReference type="SUPFAM" id="SSF51905">
    <property type="entry name" value="FAD/NAD(P)-binding domain"/>
    <property type="match status" value="1"/>
</dbReference>
<dbReference type="KEGG" id="ome:OLMES_3735"/>
<dbReference type="Gene3D" id="1.10.8.870">
    <property type="entry name" value="Alpha-glycerophosphate oxidase, cap domain"/>
    <property type="match status" value="1"/>
</dbReference>
<comment type="similarity">
    <text evidence="2">Belongs to the FAD-dependent glycerol-3-phosphate dehydrogenase family.</text>
</comment>
<dbReference type="PANTHER" id="PTHR11985:SF35">
    <property type="entry name" value="ANAEROBIC GLYCEROL-3-PHOSPHATE DEHYDROGENASE SUBUNIT A"/>
    <property type="match status" value="1"/>
</dbReference>
<dbReference type="Gene3D" id="3.50.50.60">
    <property type="entry name" value="FAD/NAD(P)-binding domain"/>
    <property type="match status" value="1"/>
</dbReference>
<keyword evidence="3" id="KW-0285">Flavoprotein</keyword>
<evidence type="ECO:0000256" key="5">
    <source>
        <dbReference type="ARBA" id="ARBA00022827"/>
    </source>
</evidence>
<dbReference type="InterPro" id="IPR000447">
    <property type="entry name" value="G3P_DH_FAD-dep"/>
</dbReference>
<proteinExistence type="inferred from homology"/>
<dbReference type="PRINTS" id="PR01001">
    <property type="entry name" value="FADG3PDH"/>
</dbReference>
<keyword evidence="4" id="KW-0319">Glycerol metabolism</keyword>
<evidence type="ECO:0000313" key="9">
    <source>
        <dbReference type="EMBL" id="ARU57756.1"/>
    </source>
</evidence>
<dbReference type="OrthoDB" id="9766796at2"/>
<evidence type="ECO:0000256" key="6">
    <source>
        <dbReference type="ARBA" id="ARBA00023002"/>
    </source>
</evidence>
<accession>A0A1Y0IDB4</accession>
<dbReference type="AlphaFoldDB" id="A0A1Y0IDB4"/>
<reference evidence="9 10" key="1">
    <citation type="submission" date="2017-05" db="EMBL/GenBank/DDBJ databases">
        <title>Genomic insights into alkan degradation activity of Oleiphilus messinensis.</title>
        <authorList>
            <person name="Kozyavkin S.A."/>
            <person name="Slesarev A.I."/>
            <person name="Golyshin P.N."/>
            <person name="Korzhenkov A."/>
            <person name="Golyshina O.N."/>
            <person name="Toshchakov S.V."/>
        </authorList>
    </citation>
    <scope>NUCLEOTIDE SEQUENCE [LARGE SCALE GENOMIC DNA]</scope>
    <source>
        <strain evidence="9 10">ME102</strain>
    </source>
</reference>
<sequence length="572" mass="63780">MTESRPIHDGVQPDKSVVCRADRLTGLLTPTAELLDQPVWDLVIIGGGITGAGVFQEASRQGLKVLLVEKFDFAWGTSSKSSKMVHGGLRYLGSGQFKLTRESVQERQRLLSELRGLVNPLPFLMSHFRRTFPGPVVFNLLLTVYDFFAGRRNHRFHRPVQAGFLASGVSESGLRGLTEFGDAVVDDARLVFRVLSDQANEHAVAFNYLSLESVHRVDQLHCVRLKNQATELGGPDEGYVFSKAVVNATGAWTDQLREQVTQETAIRPLRGSHLVFPFWRLPVAYSISFFHPEDKRPVFVFPWEGVTVAGTTDLDHELRPGQDISISEKEVDYLLKAINHQFPGRAIQECDAIASYSGVRPVVSSGALNPSKEKREHSIWDDAGVISVAGGKLTTFRLIALDVLAAAAPYLGLSPEVFQPNAVPVNTSADISQEVSWPVTLPASIRARLQGRFGGALPRFLAEFGSAHQLANVHNTDTLWAELSWAARYENVVNLDDLLLRRTRLGLLLKLGGAEIMDSIREICQWELKWNDTQWRVQQQRYYRLWRDFYCPPGQRANFDKAILNSALPGAE</sequence>
<dbReference type="Pfam" id="PF01266">
    <property type="entry name" value="DAO"/>
    <property type="match status" value="1"/>
</dbReference>
<dbReference type="RefSeq" id="WP_087462619.1">
    <property type="nucleotide sequence ID" value="NZ_CP021425.1"/>
</dbReference>
<dbReference type="GO" id="GO:0004368">
    <property type="term" value="F:glycerol-3-phosphate dehydrogenase (quinone) activity"/>
    <property type="evidence" value="ECO:0007669"/>
    <property type="project" value="InterPro"/>
</dbReference>
<dbReference type="InterPro" id="IPR006076">
    <property type="entry name" value="FAD-dep_OxRdtase"/>
</dbReference>
<dbReference type="PANTHER" id="PTHR11985">
    <property type="entry name" value="GLYCEROL-3-PHOSPHATE DEHYDROGENASE"/>
    <property type="match status" value="1"/>
</dbReference>
<evidence type="ECO:0000256" key="1">
    <source>
        <dbReference type="ARBA" id="ARBA00001974"/>
    </source>
</evidence>
<keyword evidence="5" id="KW-0274">FAD</keyword>
<evidence type="ECO:0000259" key="7">
    <source>
        <dbReference type="Pfam" id="PF01266"/>
    </source>
</evidence>
<evidence type="ECO:0000256" key="2">
    <source>
        <dbReference type="ARBA" id="ARBA00007330"/>
    </source>
</evidence>
<keyword evidence="10" id="KW-1185">Reference proteome</keyword>
<dbReference type="Gene3D" id="3.30.9.10">
    <property type="entry name" value="D-Amino Acid Oxidase, subunit A, domain 2"/>
    <property type="match status" value="1"/>
</dbReference>
<dbReference type="GO" id="GO:0046168">
    <property type="term" value="P:glycerol-3-phosphate catabolic process"/>
    <property type="evidence" value="ECO:0007669"/>
    <property type="project" value="TreeGrafter"/>
</dbReference>
<evidence type="ECO:0000313" key="10">
    <source>
        <dbReference type="Proteomes" id="UP000196027"/>
    </source>
</evidence>
<evidence type="ECO:0000256" key="4">
    <source>
        <dbReference type="ARBA" id="ARBA00022798"/>
    </source>
</evidence>
<evidence type="ECO:0000259" key="8">
    <source>
        <dbReference type="Pfam" id="PF16901"/>
    </source>
</evidence>
<dbReference type="InterPro" id="IPR038299">
    <property type="entry name" value="DAO_C_sf"/>
</dbReference>
<feature type="domain" description="Alpha-glycerophosphate oxidase C-terminal" evidence="8">
    <location>
        <begin position="429"/>
        <end position="534"/>
    </location>
</feature>
<comment type="cofactor">
    <cofactor evidence="1">
        <name>FAD</name>
        <dbReference type="ChEBI" id="CHEBI:57692"/>
    </cofactor>
</comment>
<dbReference type="Pfam" id="PF16901">
    <property type="entry name" value="DAO_C"/>
    <property type="match status" value="1"/>
</dbReference>
<dbReference type="GO" id="GO:0006071">
    <property type="term" value="P:glycerol metabolic process"/>
    <property type="evidence" value="ECO:0007669"/>
    <property type="project" value="UniProtKB-KW"/>
</dbReference>
<name>A0A1Y0IDB4_9GAMM</name>
<protein>
    <submittedName>
        <fullName evidence="9">FAD dependent oxidoreductase</fullName>
    </submittedName>
</protein>
<feature type="domain" description="FAD dependent oxidoreductase" evidence="7">
    <location>
        <begin position="41"/>
        <end position="366"/>
    </location>
</feature>
<evidence type="ECO:0000256" key="3">
    <source>
        <dbReference type="ARBA" id="ARBA00022630"/>
    </source>
</evidence>
<organism evidence="9 10">
    <name type="scientific">Oleiphilus messinensis</name>
    <dbReference type="NCBI Taxonomy" id="141451"/>
    <lineage>
        <taxon>Bacteria</taxon>
        <taxon>Pseudomonadati</taxon>
        <taxon>Pseudomonadota</taxon>
        <taxon>Gammaproteobacteria</taxon>
        <taxon>Oceanospirillales</taxon>
        <taxon>Oleiphilaceae</taxon>
        <taxon>Oleiphilus</taxon>
    </lineage>
</organism>
<dbReference type="InterPro" id="IPR031656">
    <property type="entry name" value="DAO_C"/>
</dbReference>
<dbReference type="EMBL" id="CP021425">
    <property type="protein sequence ID" value="ARU57756.1"/>
    <property type="molecule type" value="Genomic_DNA"/>
</dbReference>
<dbReference type="InterPro" id="IPR036188">
    <property type="entry name" value="FAD/NAD-bd_sf"/>
</dbReference>
<gene>
    <name evidence="9" type="ORF">OLMES_3735</name>
</gene>